<evidence type="ECO:0000313" key="1">
    <source>
        <dbReference type="EMBL" id="KAD5961804.1"/>
    </source>
</evidence>
<organism evidence="1 2">
    <name type="scientific">Mikania micrantha</name>
    <name type="common">bitter vine</name>
    <dbReference type="NCBI Taxonomy" id="192012"/>
    <lineage>
        <taxon>Eukaryota</taxon>
        <taxon>Viridiplantae</taxon>
        <taxon>Streptophyta</taxon>
        <taxon>Embryophyta</taxon>
        <taxon>Tracheophyta</taxon>
        <taxon>Spermatophyta</taxon>
        <taxon>Magnoliopsida</taxon>
        <taxon>eudicotyledons</taxon>
        <taxon>Gunneridae</taxon>
        <taxon>Pentapetalae</taxon>
        <taxon>asterids</taxon>
        <taxon>campanulids</taxon>
        <taxon>Asterales</taxon>
        <taxon>Asteraceae</taxon>
        <taxon>Asteroideae</taxon>
        <taxon>Heliantheae alliance</taxon>
        <taxon>Eupatorieae</taxon>
        <taxon>Mikania</taxon>
    </lineage>
</organism>
<keyword evidence="2" id="KW-1185">Reference proteome</keyword>
<dbReference type="Proteomes" id="UP000326396">
    <property type="component" value="Linkage Group LG14"/>
</dbReference>
<comment type="caution">
    <text evidence="1">The sequence shown here is derived from an EMBL/GenBank/DDBJ whole genome shotgun (WGS) entry which is preliminary data.</text>
</comment>
<protein>
    <submittedName>
        <fullName evidence="1">Uncharacterized protein</fullName>
    </submittedName>
</protein>
<evidence type="ECO:0000313" key="2">
    <source>
        <dbReference type="Proteomes" id="UP000326396"/>
    </source>
</evidence>
<dbReference type="OrthoDB" id="689430at2759"/>
<dbReference type="AlphaFoldDB" id="A0A5N6P957"/>
<dbReference type="PANTHER" id="PTHR36617">
    <property type="entry name" value="PROTEIN, PUTATIVE-RELATED"/>
    <property type="match status" value="1"/>
</dbReference>
<name>A0A5N6P957_9ASTR</name>
<sequence length="224" mass="25732">MPGDGGQIRFWIDTWCGSEPLATTYPSLFMLEKHKRCVISDRVRLSPTGDINIVWDWSQLPSMDSDLESLNDCTQAISMVAFKEGVDSWRWLGDKDGRYSTKSFRSMWCRGNNSSNIRMRLYVSSLSIEVFGDRPELMSNQKRVRYELKLPPQIANDITLRRFNDCGSRGCDCGDTSPSIYRSSFTLNLSQIYCELTVQKELSLRQNKLRLLLKLKAGDKFGEK</sequence>
<accession>A0A5N6P957</accession>
<gene>
    <name evidence="1" type="ORF">E3N88_13277</name>
</gene>
<dbReference type="EMBL" id="SZYD01000006">
    <property type="protein sequence ID" value="KAD5961804.1"/>
    <property type="molecule type" value="Genomic_DNA"/>
</dbReference>
<proteinExistence type="predicted"/>
<reference evidence="1 2" key="1">
    <citation type="submission" date="2019-05" db="EMBL/GenBank/DDBJ databases">
        <title>Mikania micrantha, genome provides insights into the molecular mechanism of rapid growth.</title>
        <authorList>
            <person name="Liu B."/>
        </authorList>
    </citation>
    <scope>NUCLEOTIDE SEQUENCE [LARGE SCALE GENOMIC DNA]</scope>
    <source>
        <strain evidence="1">NLD-2019</strain>
        <tissue evidence="1">Leaf</tissue>
    </source>
</reference>
<dbReference type="PANTHER" id="PTHR36617:SF15">
    <property type="entry name" value="REVERSE TRANSCRIPTASE ZINC-BINDING DOMAIN-CONTAINING PROTEIN"/>
    <property type="match status" value="1"/>
</dbReference>